<evidence type="ECO:0000313" key="2">
    <source>
        <dbReference type="Proteomes" id="UP000198211"/>
    </source>
</evidence>
<keyword evidence="2" id="KW-1185">Reference proteome</keyword>
<accession>A0A225VQ65</accession>
<dbReference type="AlphaFoldDB" id="A0A225VQ65"/>
<sequence>MTARYTVTTQDLTYMEFTKRCIYQVLLLEVQPSAKREDKEHVCDYLNWPNGYARNAGLQFENGGREP</sequence>
<evidence type="ECO:0000313" key="1">
    <source>
        <dbReference type="EMBL" id="OWZ06917.1"/>
    </source>
</evidence>
<comment type="caution">
    <text evidence="1">The sequence shown here is derived from an EMBL/GenBank/DDBJ whole genome shotgun (WGS) entry which is preliminary data.</text>
</comment>
<name>A0A225VQ65_9STRA</name>
<reference evidence="2" key="1">
    <citation type="submission" date="2017-03" db="EMBL/GenBank/DDBJ databases">
        <title>Phytopthora megakarya and P. palmivora, two closely related causual agents of cacao black pod achieved similar genome size and gene model numbers by different mechanisms.</title>
        <authorList>
            <person name="Ali S."/>
            <person name="Shao J."/>
            <person name="Larry D.J."/>
            <person name="Kronmiller B."/>
            <person name="Shen D."/>
            <person name="Strem M.D."/>
            <person name="Melnick R.L."/>
            <person name="Guiltinan M.J."/>
            <person name="Tyler B.M."/>
            <person name="Meinhardt L.W."/>
            <person name="Bailey B.A."/>
        </authorList>
    </citation>
    <scope>NUCLEOTIDE SEQUENCE [LARGE SCALE GENOMIC DNA]</scope>
    <source>
        <strain evidence="2">zdho120</strain>
    </source>
</reference>
<dbReference type="OrthoDB" id="125496at2759"/>
<dbReference type="Proteomes" id="UP000198211">
    <property type="component" value="Unassembled WGS sequence"/>
</dbReference>
<proteinExistence type="predicted"/>
<protein>
    <submittedName>
        <fullName evidence="1">Uncharacterized protein</fullName>
    </submittedName>
</protein>
<organism evidence="1 2">
    <name type="scientific">Phytophthora megakarya</name>
    <dbReference type="NCBI Taxonomy" id="4795"/>
    <lineage>
        <taxon>Eukaryota</taxon>
        <taxon>Sar</taxon>
        <taxon>Stramenopiles</taxon>
        <taxon>Oomycota</taxon>
        <taxon>Peronosporomycetes</taxon>
        <taxon>Peronosporales</taxon>
        <taxon>Peronosporaceae</taxon>
        <taxon>Phytophthora</taxon>
    </lineage>
</organism>
<gene>
    <name evidence="1" type="ORF">PHMEG_00020765</name>
</gene>
<dbReference type="EMBL" id="NBNE01003763">
    <property type="protein sequence ID" value="OWZ06917.1"/>
    <property type="molecule type" value="Genomic_DNA"/>
</dbReference>